<gene>
    <name evidence="2" type="ORF">ElyMa_002191300</name>
</gene>
<proteinExistence type="predicted"/>
<feature type="region of interest" description="Disordered" evidence="1">
    <location>
        <begin position="109"/>
        <end position="129"/>
    </location>
</feature>
<sequence length="251" mass="28268">MPGLKRYPAPPPPRLSSPDWRPRPSASPHRYAKISSSPHRYAKISSSPHRYAKISSSGGARKRSRPKRIPSPPPPPPTRVSSSRYVGLTSRPRRSSEVSDVILYPYRPYSERGRPRTRGTPRRDDVLVWRPSRRMRSRRTSSLPGSRSRGGEPWWFSKVGLGGERSTRSRSLSRTNMPLIAMAAARRRRALKSKIGGSITRDSGLQRYNQYAPSCTFVHGCASNLIAPWFEVLSVYRIRDSYADKSDIGGV</sequence>
<keyword evidence="3" id="KW-1185">Reference proteome</keyword>
<dbReference type="AlphaFoldDB" id="A0AAV4FRT5"/>
<name>A0AAV4FRT5_9GAST</name>
<accession>A0AAV4FRT5</accession>
<dbReference type="Proteomes" id="UP000762676">
    <property type="component" value="Unassembled WGS sequence"/>
</dbReference>
<protein>
    <submittedName>
        <fullName evidence="2">Uncharacterized protein</fullName>
    </submittedName>
</protein>
<reference evidence="2 3" key="1">
    <citation type="journal article" date="2021" name="Elife">
        <title>Chloroplast acquisition without the gene transfer in kleptoplastic sea slugs, Plakobranchus ocellatus.</title>
        <authorList>
            <person name="Maeda T."/>
            <person name="Takahashi S."/>
            <person name="Yoshida T."/>
            <person name="Shimamura S."/>
            <person name="Takaki Y."/>
            <person name="Nagai Y."/>
            <person name="Toyoda A."/>
            <person name="Suzuki Y."/>
            <person name="Arimoto A."/>
            <person name="Ishii H."/>
            <person name="Satoh N."/>
            <person name="Nishiyama T."/>
            <person name="Hasebe M."/>
            <person name="Maruyama T."/>
            <person name="Minagawa J."/>
            <person name="Obokata J."/>
            <person name="Shigenobu S."/>
        </authorList>
    </citation>
    <scope>NUCLEOTIDE SEQUENCE [LARGE SCALE GENOMIC DNA]</scope>
</reference>
<evidence type="ECO:0000256" key="1">
    <source>
        <dbReference type="SAM" id="MobiDB-lite"/>
    </source>
</evidence>
<evidence type="ECO:0000313" key="3">
    <source>
        <dbReference type="Proteomes" id="UP000762676"/>
    </source>
</evidence>
<comment type="caution">
    <text evidence="2">The sequence shown here is derived from an EMBL/GenBank/DDBJ whole genome shotgun (WGS) entry which is preliminary data.</text>
</comment>
<dbReference type="EMBL" id="BMAT01004548">
    <property type="protein sequence ID" value="GFR75566.1"/>
    <property type="molecule type" value="Genomic_DNA"/>
</dbReference>
<organism evidence="2 3">
    <name type="scientific">Elysia marginata</name>
    <dbReference type="NCBI Taxonomy" id="1093978"/>
    <lineage>
        <taxon>Eukaryota</taxon>
        <taxon>Metazoa</taxon>
        <taxon>Spiralia</taxon>
        <taxon>Lophotrochozoa</taxon>
        <taxon>Mollusca</taxon>
        <taxon>Gastropoda</taxon>
        <taxon>Heterobranchia</taxon>
        <taxon>Euthyneura</taxon>
        <taxon>Panpulmonata</taxon>
        <taxon>Sacoglossa</taxon>
        <taxon>Placobranchoidea</taxon>
        <taxon>Plakobranchidae</taxon>
        <taxon>Elysia</taxon>
    </lineage>
</organism>
<feature type="region of interest" description="Disordered" evidence="1">
    <location>
        <begin position="1"/>
        <end position="93"/>
    </location>
</feature>
<feature type="compositionally biased region" description="Polar residues" evidence="1">
    <location>
        <begin position="34"/>
        <end position="58"/>
    </location>
</feature>
<feature type="compositionally biased region" description="Pro residues" evidence="1">
    <location>
        <begin position="69"/>
        <end position="78"/>
    </location>
</feature>
<evidence type="ECO:0000313" key="2">
    <source>
        <dbReference type="EMBL" id="GFR75566.1"/>
    </source>
</evidence>